<comment type="similarity">
    <text evidence="2">Belongs to the FAD-binding oxidoreductase/transferase type 4 family.</text>
</comment>
<evidence type="ECO:0000256" key="4">
    <source>
        <dbReference type="ARBA" id="ARBA00022827"/>
    </source>
</evidence>
<dbReference type="EC" id="1.1.2.4" evidence="7"/>
<dbReference type="GO" id="GO:1903457">
    <property type="term" value="P:lactate catabolic process"/>
    <property type="evidence" value="ECO:0007669"/>
    <property type="project" value="TreeGrafter"/>
</dbReference>
<dbReference type="GO" id="GO:0004458">
    <property type="term" value="F:D-lactate dehydrogenase (cytochrome) activity"/>
    <property type="evidence" value="ECO:0007669"/>
    <property type="project" value="UniProtKB-EC"/>
</dbReference>
<reference evidence="9 10" key="1">
    <citation type="journal article" date="2020" name="Extremophiles">
        <title>Genomic analysis of Caldalkalibacillus thermarum TA2.A1 reveals aerobic alkaliphilic metabolism and evolutionary hallmarks linking alkaliphilic bacteria and plant life.</title>
        <authorList>
            <person name="de Jong S.I."/>
            <person name="van den Broek M.A."/>
            <person name="Merkel A.Y."/>
            <person name="de la Torre Cortes P."/>
            <person name="Kalamorz F."/>
            <person name="Cook G.M."/>
            <person name="van Loosdrecht M.C.M."/>
            <person name="McMillan D.G.G."/>
        </authorList>
    </citation>
    <scope>NUCLEOTIDE SEQUENCE [LARGE SCALE GENOMIC DNA]</scope>
    <source>
        <strain evidence="9 10">TA2.A1</strain>
    </source>
</reference>
<evidence type="ECO:0000313" key="10">
    <source>
        <dbReference type="Proteomes" id="UP000825179"/>
    </source>
</evidence>
<dbReference type="GO" id="GO:0071949">
    <property type="term" value="F:FAD binding"/>
    <property type="evidence" value="ECO:0007669"/>
    <property type="project" value="InterPro"/>
</dbReference>
<dbReference type="SUPFAM" id="SSF55103">
    <property type="entry name" value="FAD-linked oxidases, C-terminal domain"/>
    <property type="match status" value="1"/>
</dbReference>
<evidence type="ECO:0000313" key="9">
    <source>
        <dbReference type="EMBL" id="QZT35241.1"/>
    </source>
</evidence>
<dbReference type="PANTHER" id="PTHR11748:SF111">
    <property type="entry name" value="D-LACTATE DEHYDROGENASE, MITOCHONDRIAL-RELATED"/>
    <property type="match status" value="1"/>
</dbReference>
<evidence type="ECO:0000256" key="7">
    <source>
        <dbReference type="ARBA" id="ARBA00038897"/>
    </source>
</evidence>
<dbReference type="Gene3D" id="1.10.45.10">
    <property type="entry name" value="Vanillyl-alcohol Oxidase, Chain A, domain 4"/>
    <property type="match status" value="1"/>
</dbReference>
<evidence type="ECO:0000256" key="5">
    <source>
        <dbReference type="ARBA" id="ARBA00022946"/>
    </source>
</evidence>
<dbReference type="Gene3D" id="3.30.465.10">
    <property type="match status" value="1"/>
</dbReference>
<keyword evidence="4" id="KW-0274">FAD</keyword>
<dbReference type="SUPFAM" id="SSF56176">
    <property type="entry name" value="FAD-binding/transporter-associated domain-like"/>
    <property type="match status" value="1"/>
</dbReference>
<sequence>MLVDLIAELKNITAEDRVSTNETILDRHSKDESYHTPSRPDVVVFPLNTQEVSDILRFANQHHIPVVPFGLGTSLEGHVIPYHKGITIDFSLMNTILEVRPDDFLVTVQPGVTRSQLNKELKKYGLFFSVDPGADATLGGMAATNASGTTSVRYGVMRDQVRDLEVVLADGTVIHTGSKAAKSSSGYHLNGLFVGSEGTLGCITELTLRVYGIPEHIMAARASFPTLDQAVQAVIAILSAGIPVARVELVDEQSVKQVNRFSGTRYKEAPTLFLEFHGNEAGLKQDVTFTKEIVFEAGCDDIQFETDTTERNRLWEARHNLAYAYVHGFPGKKMMVTDVCVPISELAGAVRHAREVVTASGLSGGILGHVGDGNYHVLLMIDTQNPEEMSKAEQVNERIVQYALARGGTCTGEHGVGIGKKKYQLQEHGPALKVMAAIKQALDPNHILNPNKILDHPREILGRV</sequence>
<dbReference type="Pfam" id="PF01565">
    <property type="entry name" value="FAD_binding_4"/>
    <property type="match status" value="1"/>
</dbReference>
<organism evidence="9 10">
    <name type="scientific">Caldalkalibacillus thermarum (strain TA2.A1)</name>
    <dbReference type="NCBI Taxonomy" id="986075"/>
    <lineage>
        <taxon>Bacteria</taxon>
        <taxon>Bacillati</taxon>
        <taxon>Bacillota</taxon>
        <taxon>Bacilli</taxon>
        <taxon>Bacillales</taxon>
        <taxon>Bacillaceae</taxon>
        <taxon>Caldalkalibacillus</taxon>
    </lineage>
</organism>
<dbReference type="InterPro" id="IPR016164">
    <property type="entry name" value="FAD-linked_Oxase-like_C"/>
</dbReference>
<dbReference type="InterPro" id="IPR006094">
    <property type="entry name" value="Oxid_FAD_bind_N"/>
</dbReference>
<keyword evidence="3" id="KW-0285">Flavoprotein</keyword>
<name>A0A8X8I739_CALTT</name>
<dbReference type="InterPro" id="IPR036318">
    <property type="entry name" value="FAD-bd_PCMH-like_sf"/>
</dbReference>
<dbReference type="FunFam" id="1.10.45.10:FF:000001">
    <property type="entry name" value="D-lactate dehydrogenase mitochondrial"/>
    <property type="match status" value="1"/>
</dbReference>
<dbReference type="InterPro" id="IPR004113">
    <property type="entry name" value="FAD-bd_oxidored_4_C"/>
</dbReference>
<evidence type="ECO:0000256" key="6">
    <source>
        <dbReference type="ARBA" id="ARBA00023002"/>
    </source>
</evidence>
<dbReference type="OrthoDB" id="9767256at2"/>
<accession>A0A8X8I739</accession>
<dbReference type="InterPro" id="IPR016166">
    <property type="entry name" value="FAD-bd_PCMH"/>
</dbReference>
<keyword evidence="10" id="KW-1185">Reference proteome</keyword>
<dbReference type="PANTHER" id="PTHR11748">
    <property type="entry name" value="D-LACTATE DEHYDROGENASE"/>
    <property type="match status" value="1"/>
</dbReference>
<keyword evidence="6" id="KW-0560">Oxidoreductase</keyword>
<dbReference type="EMBL" id="CP082237">
    <property type="protein sequence ID" value="QZT35241.1"/>
    <property type="molecule type" value="Genomic_DNA"/>
</dbReference>
<feature type="domain" description="FAD-binding PCMH-type" evidence="8">
    <location>
        <begin position="36"/>
        <end position="213"/>
    </location>
</feature>
<dbReference type="PROSITE" id="PS51387">
    <property type="entry name" value="FAD_PCMH"/>
    <property type="match status" value="1"/>
</dbReference>
<dbReference type="GO" id="GO:0008720">
    <property type="term" value="F:D-lactate dehydrogenase (NAD+) activity"/>
    <property type="evidence" value="ECO:0007669"/>
    <property type="project" value="TreeGrafter"/>
</dbReference>
<proteinExistence type="inferred from homology"/>
<dbReference type="InterPro" id="IPR016169">
    <property type="entry name" value="FAD-bd_PCMH_sub2"/>
</dbReference>
<comment type="cofactor">
    <cofactor evidence="1">
        <name>FAD</name>
        <dbReference type="ChEBI" id="CHEBI:57692"/>
    </cofactor>
</comment>
<evidence type="ECO:0000256" key="2">
    <source>
        <dbReference type="ARBA" id="ARBA00008000"/>
    </source>
</evidence>
<protein>
    <recommendedName>
        <fullName evidence="7">D-lactate dehydrogenase (cytochrome)</fullName>
        <ecNumber evidence="7">1.1.2.4</ecNumber>
    </recommendedName>
</protein>
<dbReference type="FunFam" id="3.30.465.10:FF:000016">
    <property type="entry name" value="probable D-lactate dehydrogenase, mitochondrial"/>
    <property type="match status" value="1"/>
</dbReference>
<dbReference type="Pfam" id="PF02913">
    <property type="entry name" value="FAD-oxidase_C"/>
    <property type="match status" value="1"/>
</dbReference>
<dbReference type="InterPro" id="IPR016171">
    <property type="entry name" value="Vanillyl_alc_oxidase_C-sub2"/>
</dbReference>
<dbReference type="AlphaFoldDB" id="A0A8X8I739"/>
<evidence type="ECO:0000259" key="8">
    <source>
        <dbReference type="PROSITE" id="PS51387"/>
    </source>
</evidence>
<dbReference type="FunFam" id="3.30.70.2740:FF:000001">
    <property type="entry name" value="D-lactate dehydrogenase mitochondrial"/>
    <property type="match status" value="1"/>
</dbReference>
<evidence type="ECO:0000256" key="1">
    <source>
        <dbReference type="ARBA" id="ARBA00001974"/>
    </source>
</evidence>
<dbReference type="KEGG" id="cthu:HUR95_01505"/>
<dbReference type="Proteomes" id="UP000825179">
    <property type="component" value="Chromosome"/>
</dbReference>
<evidence type="ECO:0000256" key="3">
    <source>
        <dbReference type="ARBA" id="ARBA00022630"/>
    </source>
</evidence>
<dbReference type="Gene3D" id="3.30.70.2740">
    <property type="match status" value="1"/>
</dbReference>
<keyword evidence="5" id="KW-0809">Transit peptide</keyword>
<gene>
    <name evidence="9" type="ORF">HUR95_01505</name>
</gene>